<feature type="compositionally biased region" description="Basic and acidic residues" evidence="2">
    <location>
        <begin position="276"/>
        <end position="287"/>
    </location>
</feature>
<dbReference type="Pfam" id="PF03134">
    <property type="entry name" value="TB2_DP1_HVA22"/>
    <property type="match status" value="1"/>
</dbReference>
<gene>
    <name evidence="3" type="ORF">HETSPECPRED_003945</name>
</gene>
<organism evidence="3 4">
    <name type="scientific">Heterodermia speciosa</name>
    <dbReference type="NCBI Taxonomy" id="116794"/>
    <lineage>
        <taxon>Eukaryota</taxon>
        <taxon>Fungi</taxon>
        <taxon>Dikarya</taxon>
        <taxon>Ascomycota</taxon>
        <taxon>Pezizomycotina</taxon>
        <taxon>Lecanoromycetes</taxon>
        <taxon>OSLEUM clade</taxon>
        <taxon>Lecanoromycetidae</taxon>
        <taxon>Caliciales</taxon>
        <taxon>Physciaceae</taxon>
        <taxon>Heterodermia</taxon>
    </lineage>
</organism>
<dbReference type="AlphaFoldDB" id="A0A8H3F6K1"/>
<comment type="similarity">
    <text evidence="1">Belongs to the DP1 family.</text>
</comment>
<feature type="compositionally biased region" description="Basic and acidic residues" evidence="2">
    <location>
        <begin position="246"/>
        <end position="255"/>
    </location>
</feature>
<feature type="transmembrane region" description="Helical" evidence="1">
    <location>
        <begin position="6"/>
        <end position="26"/>
    </location>
</feature>
<dbReference type="PANTHER" id="PTHR12300:SF177">
    <property type="entry name" value="PROTEIN YOP1"/>
    <property type="match status" value="1"/>
</dbReference>
<evidence type="ECO:0000256" key="1">
    <source>
        <dbReference type="RuleBase" id="RU362006"/>
    </source>
</evidence>
<dbReference type="PANTHER" id="PTHR12300">
    <property type="entry name" value="HVA22-LIKE PROTEINS"/>
    <property type="match status" value="1"/>
</dbReference>
<accession>A0A8H3F6K1</accession>
<feature type="transmembrane region" description="Helical" evidence="1">
    <location>
        <begin position="56"/>
        <end position="77"/>
    </location>
</feature>
<reference evidence="3" key="1">
    <citation type="submission" date="2021-03" db="EMBL/GenBank/DDBJ databases">
        <authorList>
            <person name="Tagirdzhanova G."/>
        </authorList>
    </citation>
    <scope>NUCLEOTIDE SEQUENCE</scope>
</reference>
<dbReference type="OrthoDB" id="434647at2759"/>
<name>A0A8H3F6K1_9LECA</name>
<feature type="region of interest" description="Disordered" evidence="2">
    <location>
        <begin position="238"/>
        <end position="318"/>
    </location>
</feature>
<protein>
    <recommendedName>
        <fullName evidence="1">Protein YOP1</fullName>
    </recommendedName>
</protein>
<comment type="caution">
    <text evidence="3">The sequence shown here is derived from an EMBL/GenBank/DDBJ whole genome shotgun (WGS) entry which is preliminary data.</text>
</comment>
<evidence type="ECO:0000256" key="2">
    <source>
        <dbReference type="SAM" id="MobiDB-lite"/>
    </source>
</evidence>
<proteinExistence type="inferred from homology"/>
<dbReference type="EMBL" id="CAJPDS010000023">
    <property type="protein sequence ID" value="CAF9919096.1"/>
    <property type="molecule type" value="Genomic_DNA"/>
</dbReference>
<feature type="compositionally biased region" description="Gly residues" evidence="2">
    <location>
        <begin position="307"/>
        <end position="318"/>
    </location>
</feature>
<evidence type="ECO:0000313" key="4">
    <source>
        <dbReference type="Proteomes" id="UP000664521"/>
    </source>
</evidence>
<dbReference type="InterPro" id="IPR004345">
    <property type="entry name" value="TB2_DP1_HVA22"/>
</dbReference>
<dbReference type="GO" id="GO:0016020">
    <property type="term" value="C:membrane"/>
    <property type="evidence" value="ECO:0007669"/>
    <property type="project" value="UniProtKB-SubCell"/>
</dbReference>
<sequence>MFDIIPNLLSSILTILFPIFASYKALRTSDPALLTPWLMYWVIYSIFVLIENWTYFIIGWLPFYAYFRLALLSYLVLPQTQGARVLYQSHVHPFLAKYEQDIDEAIVSMHNNARKAGLEYLKTAVEFLKQNLLGIQPKQQSFAPQSQGGNYAQSLLSRFNLPSARQGLAAPAGDLYGMLSATMGQLGPGAGSSREAQVESMSRNVIPEGMTNNAEKMSFLSTQRERLRILLTALDKEASELSQEETIDRDVDRRMAGGMDGASEHSGKSRSGTPFERIEKDEADEKASGGSWMPWNYFAKQAPKEAGQGGSNAVGNDG</sequence>
<keyword evidence="1" id="KW-0812">Transmembrane</keyword>
<comment type="subcellular location">
    <subcellularLocation>
        <location evidence="1">Membrane</location>
        <topology evidence="1">Multi-pass membrane protein</topology>
    </subcellularLocation>
</comment>
<dbReference type="Proteomes" id="UP000664521">
    <property type="component" value="Unassembled WGS sequence"/>
</dbReference>
<evidence type="ECO:0000313" key="3">
    <source>
        <dbReference type="EMBL" id="CAF9919096.1"/>
    </source>
</evidence>
<feature type="transmembrane region" description="Helical" evidence="1">
    <location>
        <begin position="33"/>
        <end position="50"/>
    </location>
</feature>
<keyword evidence="4" id="KW-1185">Reference proteome</keyword>
<keyword evidence="1" id="KW-1133">Transmembrane helix</keyword>
<keyword evidence="1" id="KW-0472">Membrane</keyword>
<comment type="caution">
    <text evidence="1">Lacks conserved residue(s) required for the propagation of feature annotation.</text>
</comment>